<dbReference type="EnsemblPlants" id="Solyc12g005550.2.1">
    <property type="protein sequence ID" value="Solyc12g005550.2.1"/>
    <property type="gene ID" value="Solyc12g005550.2"/>
</dbReference>
<sequence>MLQLPRSVRFGTPSRGSWANTASISGHPVCRIEHVPAKPEEGLEVVSRAIGMAMIEALPLHSAGVKTKLELINRDIGIRRRCGLGEKSCKLLKLASRVVKMVQRFTTLTNSGPSVRGWLRPIVERLSRNLYVPKI</sequence>
<evidence type="ECO:0000313" key="1">
    <source>
        <dbReference type="EnsemblPlants" id="Solyc12g005550.2.1"/>
    </source>
</evidence>
<dbReference type="PaxDb" id="4081-Solyc12g005550.1.1"/>
<dbReference type="InParanoid" id="A0A3Q7J2L4"/>
<dbReference type="AlphaFoldDB" id="A0A3Q7J2L4"/>
<keyword evidence="2" id="KW-1185">Reference proteome</keyword>
<protein>
    <submittedName>
        <fullName evidence="1">Uncharacterized protein</fullName>
    </submittedName>
</protein>
<organism evidence="1">
    <name type="scientific">Solanum lycopersicum</name>
    <name type="common">Tomato</name>
    <name type="synonym">Lycopersicon esculentum</name>
    <dbReference type="NCBI Taxonomy" id="4081"/>
    <lineage>
        <taxon>Eukaryota</taxon>
        <taxon>Viridiplantae</taxon>
        <taxon>Streptophyta</taxon>
        <taxon>Embryophyta</taxon>
        <taxon>Tracheophyta</taxon>
        <taxon>Spermatophyta</taxon>
        <taxon>Magnoliopsida</taxon>
        <taxon>eudicotyledons</taxon>
        <taxon>Gunneridae</taxon>
        <taxon>Pentapetalae</taxon>
        <taxon>asterids</taxon>
        <taxon>lamiids</taxon>
        <taxon>Solanales</taxon>
        <taxon>Solanaceae</taxon>
        <taxon>Solanoideae</taxon>
        <taxon>Solaneae</taxon>
        <taxon>Solanum</taxon>
        <taxon>Solanum subgen. Lycopersicon</taxon>
    </lineage>
</organism>
<name>A0A3Q7J2L4_SOLLC</name>
<dbReference type="Proteomes" id="UP000004994">
    <property type="component" value="Chromosome 12"/>
</dbReference>
<reference evidence="1" key="1">
    <citation type="journal article" date="2012" name="Nature">
        <title>The tomato genome sequence provides insights into fleshy fruit evolution.</title>
        <authorList>
            <consortium name="Tomato Genome Consortium"/>
        </authorList>
    </citation>
    <scope>NUCLEOTIDE SEQUENCE [LARGE SCALE GENOMIC DNA]</scope>
    <source>
        <strain evidence="1">cv. Heinz 1706</strain>
    </source>
</reference>
<accession>A0A3Q7J2L4</accession>
<dbReference type="Gramene" id="Solyc12g005550.2.1">
    <property type="protein sequence ID" value="Solyc12g005550.2.1"/>
    <property type="gene ID" value="Solyc12g005550.2"/>
</dbReference>
<evidence type="ECO:0000313" key="2">
    <source>
        <dbReference type="Proteomes" id="UP000004994"/>
    </source>
</evidence>
<reference evidence="1" key="2">
    <citation type="submission" date="2019-01" db="UniProtKB">
        <authorList>
            <consortium name="EnsemblPlants"/>
        </authorList>
    </citation>
    <scope>IDENTIFICATION</scope>
    <source>
        <strain evidence="1">cv. Heinz 1706</strain>
    </source>
</reference>
<proteinExistence type="predicted"/>